<evidence type="ECO:0000313" key="4">
    <source>
        <dbReference type="EMBL" id="MEZ2738224.1"/>
    </source>
</evidence>
<dbReference type="InterPro" id="IPR013362">
    <property type="entry name" value="Pilus_4_PilV"/>
</dbReference>
<keyword evidence="5" id="KW-1185">Reference proteome</keyword>
<dbReference type="Pfam" id="PF22150">
    <property type="entry name" value="Tt1218-like"/>
    <property type="match status" value="1"/>
</dbReference>
<reference evidence="4 5" key="1">
    <citation type="submission" date="2024-08" db="EMBL/GenBank/DDBJ databases">
        <authorList>
            <person name="Feng Z."/>
            <person name="Ronholm J."/>
        </authorList>
    </citation>
    <scope>NUCLEOTIDE SEQUENCE [LARGE SCALE GENOMIC DNA]</scope>
    <source>
        <strain evidence="4 5">4-AB0-8</strain>
    </source>
</reference>
<dbReference type="PROSITE" id="PS00409">
    <property type="entry name" value="PROKAR_NTER_METHYL"/>
    <property type="match status" value="1"/>
</dbReference>
<comment type="caution">
    <text evidence="4">The sequence shown here is derived from an EMBL/GenBank/DDBJ whole genome shotgun (WGS) entry which is preliminary data.</text>
</comment>
<keyword evidence="2" id="KW-1133">Transmembrane helix</keyword>
<dbReference type="Proteomes" id="UP001567350">
    <property type="component" value="Unassembled WGS sequence"/>
</dbReference>
<dbReference type="NCBIfam" id="TIGR02523">
    <property type="entry name" value="type_IV_pilV"/>
    <property type="match status" value="1"/>
</dbReference>
<gene>
    <name evidence="4" type="primary">pilV</name>
    <name evidence="4" type="ORF">ACBP88_01925</name>
</gene>
<dbReference type="RefSeq" id="WP_370889901.1">
    <property type="nucleotide sequence ID" value="NZ_JBGJLR010000001.1"/>
</dbReference>
<evidence type="ECO:0000256" key="1">
    <source>
        <dbReference type="SAM" id="MobiDB-lite"/>
    </source>
</evidence>
<evidence type="ECO:0000313" key="5">
    <source>
        <dbReference type="Proteomes" id="UP001567350"/>
    </source>
</evidence>
<feature type="region of interest" description="Disordered" evidence="1">
    <location>
        <begin position="144"/>
        <end position="168"/>
    </location>
</feature>
<feature type="compositionally biased region" description="Basic and acidic residues" evidence="1">
    <location>
        <begin position="145"/>
        <end position="157"/>
    </location>
</feature>
<name>A0ABV4IBE2_9BURK</name>
<dbReference type="Pfam" id="PF07963">
    <property type="entry name" value="N_methyl"/>
    <property type="match status" value="1"/>
</dbReference>
<evidence type="ECO:0000256" key="2">
    <source>
        <dbReference type="SAM" id="Phobius"/>
    </source>
</evidence>
<sequence>MKTHAPRALQRGITLLESLVAIVVMALGILGILGVQMRTLTNTQTSLYRAQAIRLIEDLNERMMANPNAFLHTGNYLTTWADEPEVNTQCNDSACDSSNLSQFDLAQWKTQVASTLPNGNASVFTSDDEASDNNRRQLGVMVSWRENESSQNDDYRTPLDASTGGGAGDNKSCPANQTCHLQFLPVMARCAPYFAGSNVQTFCPGS</sequence>
<evidence type="ECO:0000259" key="3">
    <source>
        <dbReference type="Pfam" id="PF22150"/>
    </source>
</evidence>
<dbReference type="EMBL" id="JBGJLR010000001">
    <property type="protein sequence ID" value="MEZ2738224.1"/>
    <property type="molecule type" value="Genomic_DNA"/>
</dbReference>
<dbReference type="InterPro" id="IPR054402">
    <property type="entry name" value="Tt1218-like_dom"/>
</dbReference>
<protein>
    <submittedName>
        <fullName evidence="4">Type IV pilus modification protein PilV</fullName>
    </submittedName>
</protein>
<feature type="domain" description="Type IV pilin Tt1218-like" evidence="3">
    <location>
        <begin position="35"/>
        <end position="105"/>
    </location>
</feature>
<dbReference type="InterPro" id="IPR012902">
    <property type="entry name" value="N_methyl_site"/>
</dbReference>
<proteinExistence type="predicted"/>
<accession>A0ABV4IBE2</accession>
<keyword evidence="2" id="KW-0812">Transmembrane</keyword>
<keyword evidence="2" id="KW-0472">Membrane</keyword>
<feature type="transmembrane region" description="Helical" evidence="2">
    <location>
        <begin position="12"/>
        <end position="35"/>
    </location>
</feature>
<organism evidence="4 5">
    <name type="scientific">Comamonas jiangduensis</name>
    <dbReference type="NCBI Taxonomy" id="1194168"/>
    <lineage>
        <taxon>Bacteria</taxon>
        <taxon>Pseudomonadati</taxon>
        <taxon>Pseudomonadota</taxon>
        <taxon>Betaproteobacteria</taxon>
        <taxon>Burkholderiales</taxon>
        <taxon>Comamonadaceae</taxon>
        <taxon>Comamonas</taxon>
    </lineage>
</organism>